<comment type="caution">
    <text evidence="11">The sequence shown here is derived from an EMBL/GenBank/DDBJ whole genome shotgun (WGS) entry which is preliminary data.</text>
</comment>
<dbReference type="PANTHER" id="PTHR30614">
    <property type="entry name" value="MEMBRANE COMPONENT OF AMINO ACID ABC TRANSPORTER"/>
    <property type="match status" value="1"/>
</dbReference>
<dbReference type="InterPro" id="IPR010065">
    <property type="entry name" value="AA_ABC_transptr_permease_3TM"/>
</dbReference>
<evidence type="ECO:0000259" key="10">
    <source>
        <dbReference type="PROSITE" id="PS50928"/>
    </source>
</evidence>
<dbReference type="Proteomes" id="UP000269438">
    <property type="component" value="Unassembled WGS sequence"/>
</dbReference>
<dbReference type="EMBL" id="RCUY01000015">
    <property type="protein sequence ID" value="RLP79215.1"/>
    <property type="molecule type" value="Genomic_DNA"/>
</dbReference>
<keyword evidence="8 9" id="KW-0472">Membrane</keyword>
<organism evidence="11 12">
    <name type="scientific">Mycetocola lacteus</name>
    <dbReference type="NCBI Taxonomy" id="76637"/>
    <lineage>
        <taxon>Bacteria</taxon>
        <taxon>Bacillati</taxon>
        <taxon>Actinomycetota</taxon>
        <taxon>Actinomycetes</taxon>
        <taxon>Micrococcales</taxon>
        <taxon>Microbacteriaceae</taxon>
        <taxon>Mycetocola</taxon>
    </lineage>
</organism>
<dbReference type="Gene3D" id="1.10.3720.10">
    <property type="entry name" value="MetI-like"/>
    <property type="match status" value="1"/>
</dbReference>
<evidence type="ECO:0000256" key="7">
    <source>
        <dbReference type="ARBA" id="ARBA00022989"/>
    </source>
</evidence>
<feature type="domain" description="ABC transmembrane type-1" evidence="10">
    <location>
        <begin position="111"/>
        <end position="303"/>
    </location>
</feature>
<sequence length="320" mass="34667">MAPWTSSLRSGSPIRALLFCRRSRARIRVSSTSSSVPGAPAFSPSGVELDRRRYRRTQGKRSVLISVASTVIFAVVVLGVLFSSSGWPQVQASFFDWNTMVSSVGPILVGLWLNIQVLVVAAIGVAIFGSLLAIARTLRGPIFTPIRLLAAGYTDIFRGVPVLLVLYLVGFGLPGLNLFDRMPAQFWGTIALILCYSAYVAEVLRAGIEAVHPSQRLAARALGLSHAKTLRLVVMPQAVRKVTPALMNDFVSMQKDVGLISVLGAVDAIRAAQIQVAQEYNFSPYVVAGILFVLLSLPMIRLTDWFTARAQKREQIGGAV</sequence>
<keyword evidence="12" id="KW-1185">Reference proteome</keyword>
<evidence type="ECO:0000256" key="5">
    <source>
        <dbReference type="ARBA" id="ARBA00022692"/>
    </source>
</evidence>
<dbReference type="SUPFAM" id="SSF161098">
    <property type="entry name" value="MetI-like"/>
    <property type="match status" value="1"/>
</dbReference>
<dbReference type="PROSITE" id="PS50928">
    <property type="entry name" value="ABC_TM1"/>
    <property type="match status" value="1"/>
</dbReference>
<evidence type="ECO:0000256" key="6">
    <source>
        <dbReference type="ARBA" id="ARBA00022970"/>
    </source>
</evidence>
<evidence type="ECO:0000256" key="2">
    <source>
        <dbReference type="ARBA" id="ARBA00010072"/>
    </source>
</evidence>
<gene>
    <name evidence="11" type="ORF">D9V34_15535</name>
</gene>
<comment type="similarity">
    <text evidence="2">Belongs to the binding-protein-dependent transport system permease family. HisMQ subfamily.</text>
</comment>
<evidence type="ECO:0000256" key="8">
    <source>
        <dbReference type="ARBA" id="ARBA00023136"/>
    </source>
</evidence>
<keyword evidence="6" id="KW-0029">Amino-acid transport</keyword>
<feature type="transmembrane region" description="Helical" evidence="9">
    <location>
        <begin position="186"/>
        <end position="208"/>
    </location>
</feature>
<dbReference type="CDD" id="cd06261">
    <property type="entry name" value="TM_PBP2"/>
    <property type="match status" value="1"/>
</dbReference>
<evidence type="ECO:0000313" key="11">
    <source>
        <dbReference type="EMBL" id="RLP79215.1"/>
    </source>
</evidence>
<dbReference type="GO" id="GO:0043190">
    <property type="term" value="C:ATP-binding cassette (ABC) transporter complex"/>
    <property type="evidence" value="ECO:0007669"/>
    <property type="project" value="InterPro"/>
</dbReference>
<evidence type="ECO:0000313" key="12">
    <source>
        <dbReference type="Proteomes" id="UP000269438"/>
    </source>
</evidence>
<evidence type="ECO:0000256" key="1">
    <source>
        <dbReference type="ARBA" id="ARBA00004651"/>
    </source>
</evidence>
<dbReference type="InterPro" id="IPR035906">
    <property type="entry name" value="MetI-like_sf"/>
</dbReference>
<protein>
    <submittedName>
        <fullName evidence="11">Amino acid ABC transporter permease</fullName>
    </submittedName>
</protein>
<feature type="transmembrane region" description="Helical" evidence="9">
    <location>
        <begin position="107"/>
        <end position="135"/>
    </location>
</feature>
<dbReference type="AlphaFoldDB" id="A0A3L7AGZ5"/>
<accession>A0A3L7AGZ5</accession>
<dbReference type="InterPro" id="IPR000515">
    <property type="entry name" value="MetI-like"/>
</dbReference>
<evidence type="ECO:0000256" key="4">
    <source>
        <dbReference type="ARBA" id="ARBA00022475"/>
    </source>
</evidence>
<keyword evidence="5 9" id="KW-0812">Transmembrane</keyword>
<dbReference type="PANTHER" id="PTHR30614:SF20">
    <property type="entry name" value="GLUTAMINE TRANSPORT SYSTEM PERMEASE PROTEIN GLNP"/>
    <property type="match status" value="1"/>
</dbReference>
<keyword evidence="7 9" id="KW-1133">Transmembrane helix</keyword>
<name>A0A3L7AGZ5_9MICO</name>
<feature type="transmembrane region" description="Helical" evidence="9">
    <location>
        <begin position="156"/>
        <end position="174"/>
    </location>
</feature>
<keyword evidence="4" id="KW-1003">Cell membrane</keyword>
<dbReference type="GO" id="GO:0022857">
    <property type="term" value="F:transmembrane transporter activity"/>
    <property type="evidence" value="ECO:0007669"/>
    <property type="project" value="InterPro"/>
</dbReference>
<feature type="transmembrane region" description="Helical" evidence="9">
    <location>
        <begin position="62"/>
        <end position="87"/>
    </location>
</feature>
<feature type="transmembrane region" description="Helical" evidence="9">
    <location>
        <begin position="282"/>
        <end position="303"/>
    </location>
</feature>
<evidence type="ECO:0000256" key="3">
    <source>
        <dbReference type="ARBA" id="ARBA00022448"/>
    </source>
</evidence>
<comment type="subcellular location">
    <subcellularLocation>
        <location evidence="1 9">Cell membrane</location>
        <topology evidence="1 9">Multi-pass membrane protein</topology>
    </subcellularLocation>
</comment>
<dbReference type="NCBIfam" id="TIGR01726">
    <property type="entry name" value="HEQRo_perm_3TM"/>
    <property type="match status" value="1"/>
</dbReference>
<dbReference type="GO" id="GO:0006865">
    <property type="term" value="P:amino acid transport"/>
    <property type="evidence" value="ECO:0007669"/>
    <property type="project" value="UniProtKB-KW"/>
</dbReference>
<reference evidence="11 12" key="1">
    <citation type="submission" date="2018-10" db="EMBL/GenBank/DDBJ databases">
        <authorList>
            <person name="Li J."/>
        </authorList>
    </citation>
    <scope>NUCLEOTIDE SEQUENCE [LARGE SCALE GENOMIC DNA]</scope>
    <source>
        <strain evidence="11 12">JCM 11654</strain>
    </source>
</reference>
<dbReference type="InterPro" id="IPR043429">
    <property type="entry name" value="ArtM/GltK/GlnP/TcyL/YhdX-like"/>
</dbReference>
<dbReference type="Pfam" id="PF00528">
    <property type="entry name" value="BPD_transp_1"/>
    <property type="match status" value="1"/>
</dbReference>
<dbReference type="OrthoDB" id="9814902at2"/>
<keyword evidence="3 9" id="KW-0813">Transport</keyword>
<evidence type="ECO:0000256" key="9">
    <source>
        <dbReference type="RuleBase" id="RU363032"/>
    </source>
</evidence>
<proteinExistence type="inferred from homology"/>